<sequence length="98" mass="11041">MSDSATELTESVRDQNVRRPHERVKCELPRWVLTETIAFAEVVERDRENPNSLRESAGAVQKVLDRRLTRYDADCTCGPDEACDSCPPDKFGQESADA</sequence>
<dbReference type="EMBL" id="AOMD01000002">
    <property type="protein sequence ID" value="EMA47965.1"/>
    <property type="molecule type" value="Genomic_DNA"/>
</dbReference>
<reference evidence="1 2" key="1">
    <citation type="journal article" date="2014" name="PLoS Genet.">
        <title>Phylogenetically driven sequencing of extremely halophilic archaea reveals strategies for static and dynamic osmo-response.</title>
        <authorList>
            <person name="Becker E.A."/>
            <person name="Seitzer P.M."/>
            <person name="Tritt A."/>
            <person name="Larsen D."/>
            <person name="Krusor M."/>
            <person name="Yao A.I."/>
            <person name="Wu D."/>
            <person name="Madern D."/>
            <person name="Eisen J.A."/>
            <person name="Darling A.E."/>
            <person name="Facciotti M.T."/>
        </authorList>
    </citation>
    <scope>NUCLEOTIDE SEQUENCE [LARGE SCALE GENOMIC DNA]</scope>
    <source>
        <strain evidence="1 2">DSM 5350</strain>
    </source>
</reference>
<protein>
    <submittedName>
        <fullName evidence="1">Uncharacterized protein</fullName>
    </submittedName>
</protein>
<name>M0MU40_9EURY</name>
<dbReference type="PATRIC" id="fig|1227455.4.peg.163"/>
<dbReference type="AlphaFoldDB" id="M0MU40"/>
<proteinExistence type="predicted"/>
<dbReference type="STRING" id="1227455.C449_00795"/>
<dbReference type="RefSeq" id="WP_006075961.1">
    <property type="nucleotide sequence ID" value="NZ_AOMD01000002.1"/>
</dbReference>
<organism evidence="1 2">
    <name type="scientific">Halococcus saccharolyticus DSM 5350</name>
    <dbReference type="NCBI Taxonomy" id="1227455"/>
    <lineage>
        <taxon>Archaea</taxon>
        <taxon>Methanobacteriati</taxon>
        <taxon>Methanobacteriota</taxon>
        <taxon>Stenosarchaea group</taxon>
        <taxon>Halobacteria</taxon>
        <taxon>Halobacteriales</taxon>
        <taxon>Halococcaceae</taxon>
        <taxon>Halococcus</taxon>
    </lineage>
</organism>
<evidence type="ECO:0000313" key="2">
    <source>
        <dbReference type="Proteomes" id="UP000011669"/>
    </source>
</evidence>
<evidence type="ECO:0000313" key="1">
    <source>
        <dbReference type="EMBL" id="EMA47965.1"/>
    </source>
</evidence>
<dbReference type="InParanoid" id="M0MU40"/>
<accession>M0MU40</accession>
<dbReference type="Proteomes" id="UP000011669">
    <property type="component" value="Unassembled WGS sequence"/>
</dbReference>
<gene>
    <name evidence="1" type="ORF">C449_00795</name>
</gene>
<keyword evidence="2" id="KW-1185">Reference proteome</keyword>
<comment type="caution">
    <text evidence="1">The sequence shown here is derived from an EMBL/GenBank/DDBJ whole genome shotgun (WGS) entry which is preliminary data.</text>
</comment>